<dbReference type="EMBL" id="AP021861">
    <property type="protein sequence ID" value="BBO30718.1"/>
    <property type="molecule type" value="Genomic_DNA"/>
</dbReference>
<accession>A0A5K7X238</accession>
<feature type="region of interest" description="Disordered" evidence="1">
    <location>
        <begin position="14"/>
        <end position="37"/>
    </location>
</feature>
<evidence type="ECO:0000256" key="1">
    <source>
        <dbReference type="SAM" id="MobiDB-lite"/>
    </source>
</evidence>
<organism evidence="2 3">
    <name type="scientific">Lacipirellula parvula</name>
    <dbReference type="NCBI Taxonomy" id="2650471"/>
    <lineage>
        <taxon>Bacteria</taxon>
        <taxon>Pseudomonadati</taxon>
        <taxon>Planctomycetota</taxon>
        <taxon>Planctomycetia</taxon>
        <taxon>Pirellulales</taxon>
        <taxon>Lacipirellulaceae</taxon>
        <taxon>Lacipirellula</taxon>
    </lineage>
</organism>
<proteinExistence type="predicted"/>
<name>A0A5K7X238_9BACT</name>
<evidence type="ECO:0000313" key="2">
    <source>
        <dbReference type="EMBL" id="BBO30718.1"/>
    </source>
</evidence>
<protein>
    <submittedName>
        <fullName evidence="2">Uncharacterized protein</fullName>
    </submittedName>
</protein>
<sequence>MLSLGSDGAVALEADSRVKMPSSAQTPSGVRMDDAYF</sequence>
<dbReference type="AlphaFoldDB" id="A0A5K7X238"/>
<dbReference type="Proteomes" id="UP000326837">
    <property type="component" value="Chromosome"/>
</dbReference>
<reference evidence="3" key="1">
    <citation type="submission" date="2019-10" db="EMBL/GenBank/DDBJ databases">
        <title>Lacipirellula parvula gen. nov., sp. nov., representing a lineage of planctomycetes widespread in freshwater anoxic habitats, and description of the family Lacipirellulaceae.</title>
        <authorList>
            <person name="Dedysh S.N."/>
            <person name="Kulichevskaya I.S."/>
            <person name="Beletsky A.V."/>
            <person name="Rakitin A.L."/>
            <person name="Mardanov A.V."/>
            <person name="Ivanova A.A."/>
            <person name="Saltykova V.X."/>
            <person name="Rijpstra W.I.C."/>
            <person name="Sinninghe Damste J.S."/>
            <person name="Ravin N.V."/>
        </authorList>
    </citation>
    <scope>NUCLEOTIDE SEQUENCE [LARGE SCALE GENOMIC DNA]</scope>
    <source>
        <strain evidence="3">PX69</strain>
    </source>
</reference>
<evidence type="ECO:0000313" key="3">
    <source>
        <dbReference type="Proteomes" id="UP000326837"/>
    </source>
</evidence>
<dbReference type="KEGG" id="lpav:PLANPX_0330"/>
<gene>
    <name evidence="2" type="ORF">PLANPX_0330</name>
</gene>
<keyword evidence="3" id="KW-1185">Reference proteome</keyword>